<feature type="transmembrane region" description="Helical" evidence="2">
    <location>
        <begin position="24"/>
        <end position="48"/>
    </location>
</feature>
<sequence>MSYDEDDQLQIPTNYIAALSRYKVWIVLGVVVLAALASIVVSIIPAVYRSEGIVLVETQQIPDDLVRSTVTSIAAERIQIIKQRVMTRDKLLEIANKHPSLKDGVRSPLISDLVSDMRSKITVQLISGNKNSRRRHATTIAFKVAFDALSPSVAQSVTNDLVTLFLDENVKARTARASETTDFLQHEAEKLKQKLAGTEQAIADYKLQFKESLPEHLNLYMSMLERAQNSRVEVARQLETVKSQKSLLELQTRSSGGISEQQVRLNNLRKKYDELSVQYTESHPDLVTLRSEIDQLKTAAPRRTANSLVRQEITAAKSQIALLVEQREKIDEQISSLQQRIINIPQVERGLLSLNRDYEAVKEQYDQIVGNTMQAQMAESLEQGRKAERFSILEPPLLPDQPYKPDRKKFLAAGFAASLFLPLGLVIGLAFMDKSIRGANSIEMITGHAPLVVIGVIETEEELQRQRNRKIKAIIAVLLGFVSIVIATHFLYQPLDMLMYKLMYKLGVS</sequence>
<proteinExistence type="predicted"/>
<feature type="coiled-coil region" evidence="1">
    <location>
        <begin position="181"/>
        <end position="278"/>
    </location>
</feature>
<dbReference type="EMBL" id="AAOW01000028">
    <property type="protein sequence ID" value="EAR59936.1"/>
    <property type="molecule type" value="Genomic_DNA"/>
</dbReference>
<protein>
    <submittedName>
        <fullName evidence="3">Exopolysaccharide transport protein, putative</fullName>
    </submittedName>
</protein>
<dbReference type="Proteomes" id="UP000002171">
    <property type="component" value="Unassembled WGS sequence"/>
</dbReference>
<gene>
    <name evidence="3" type="ORF">MED92_16035</name>
</gene>
<evidence type="ECO:0000256" key="2">
    <source>
        <dbReference type="SAM" id="Phobius"/>
    </source>
</evidence>
<dbReference type="GO" id="GO:0004713">
    <property type="term" value="F:protein tyrosine kinase activity"/>
    <property type="evidence" value="ECO:0007669"/>
    <property type="project" value="TreeGrafter"/>
</dbReference>
<dbReference type="InterPro" id="IPR050445">
    <property type="entry name" value="Bact_polysacc_biosynth/exp"/>
</dbReference>
<dbReference type="GO" id="GO:0005886">
    <property type="term" value="C:plasma membrane"/>
    <property type="evidence" value="ECO:0007669"/>
    <property type="project" value="TreeGrafter"/>
</dbReference>
<organism evidence="3 4">
    <name type="scientific">Neptuniibacter caesariensis</name>
    <dbReference type="NCBI Taxonomy" id="207954"/>
    <lineage>
        <taxon>Bacteria</taxon>
        <taxon>Pseudomonadati</taxon>
        <taxon>Pseudomonadota</taxon>
        <taxon>Gammaproteobacteria</taxon>
        <taxon>Oceanospirillales</taxon>
        <taxon>Oceanospirillaceae</taxon>
        <taxon>Neptuniibacter</taxon>
    </lineage>
</organism>
<accession>A0A7U8GR34</accession>
<dbReference type="PANTHER" id="PTHR32309:SF13">
    <property type="entry name" value="FERRIC ENTEROBACTIN TRANSPORT PROTEIN FEPE"/>
    <property type="match status" value="1"/>
</dbReference>
<reference evidence="3 4" key="1">
    <citation type="submission" date="2006-02" db="EMBL/GenBank/DDBJ databases">
        <authorList>
            <person name="Pinhassi J."/>
            <person name="Pedros-Alio C."/>
            <person name="Ferriera S."/>
            <person name="Johnson J."/>
            <person name="Kravitz S."/>
            <person name="Halpern A."/>
            <person name="Remington K."/>
            <person name="Beeson K."/>
            <person name="Tran B."/>
            <person name="Rogers Y.-H."/>
            <person name="Friedman R."/>
            <person name="Venter J.C."/>
        </authorList>
    </citation>
    <scope>NUCLEOTIDE SEQUENCE [LARGE SCALE GENOMIC DNA]</scope>
    <source>
        <strain evidence="3 4">MED92</strain>
    </source>
</reference>
<comment type="caution">
    <text evidence="3">The sequence shown here is derived from an EMBL/GenBank/DDBJ whole genome shotgun (WGS) entry which is preliminary data.</text>
</comment>
<keyword evidence="2" id="KW-0472">Membrane</keyword>
<keyword evidence="4" id="KW-1185">Reference proteome</keyword>
<feature type="coiled-coil region" evidence="1">
    <location>
        <begin position="313"/>
        <end position="340"/>
    </location>
</feature>
<evidence type="ECO:0000313" key="4">
    <source>
        <dbReference type="Proteomes" id="UP000002171"/>
    </source>
</evidence>
<keyword evidence="2" id="KW-0812">Transmembrane</keyword>
<keyword evidence="1" id="KW-0175">Coiled coil</keyword>
<feature type="transmembrane region" description="Helical" evidence="2">
    <location>
        <begin position="410"/>
        <end position="432"/>
    </location>
</feature>
<evidence type="ECO:0000313" key="3">
    <source>
        <dbReference type="EMBL" id="EAR59936.1"/>
    </source>
</evidence>
<evidence type="ECO:0000256" key="1">
    <source>
        <dbReference type="SAM" id="Coils"/>
    </source>
</evidence>
<dbReference type="AlphaFoldDB" id="A0A7U8GR34"/>
<keyword evidence="2" id="KW-1133">Transmembrane helix</keyword>
<dbReference type="PANTHER" id="PTHR32309">
    <property type="entry name" value="TYROSINE-PROTEIN KINASE"/>
    <property type="match status" value="1"/>
</dbReference>
<feature type="transmembrane region" description="Helical" evidence="2">
    <location>
        <begin position="473"/>
        <end position="492"/>
    </location>
</feature>
<name>A0A7U8GR34_NEPCE</name>